<organism evidence="2 3">
    <name type="scientific">Cajanus cajan</name>
    <name type="common">Pigeon pea</name>
    <name type="synonym">Cajanus indicus</name>
    <dbReference type="NCBI Taxonomy" id="3821"/>
    <lineage>
        <taxon>Eukaryota</taxon>
        <taxon>Viridiplantae</taxon>
        <taxon>Streptophyta</taxon>
        <taxon>Embryophyta</taxon>
        <taxon>Tracheophyta</taxon>
        <taxon>Spermatophyta</taxon>
        <taxon>Magnoliopsida</taxon>
        <taxon>eudicotyledons</taxon>
        <taxon>Gunneridae</taxon>
        <taxon>Pentapetalae</taxon>
        <taxon>rosids</taxon>
        <taxon>fabids</taxon>
        <taxon>Fabales</taxon>
        <taxon>Fabaceae</taxon>
        <taxon>Papilionoideae</taxon>
        <taxon>50 kb inversion clade</taxon>
        <taxon>NPAAA clade</taxon>
        <taxon>indigoferoid/millettioid clade</taxon>
        <taxon>Phaseoleae</taxon>
        <taxon>Cajanus</taxon>
    </lineage>
</organism>
<sequence>MAVRLVQLEYSQKEDATYCLYCYLMRSHVGEHKGSGDVFITEGFTNWKKPIVVVLRYVNKKGQVIEHFLGLVHVSNTNILSLKIALESLFSKYGLSLSRLHGQWLFMNFSRILGFLHVRSS</sequence>
<evidence type="ECO:0000259" key="1">
    <source>
        <dbReference type="Pfam" id="PF14291"/>
    </source>
</evidence>
<feature type="domain" description="DUF4371" evidence="1">
    <location>
        <begin position="45"/>
        <end position="103"/>
    </location>
</feature>
<keyword evidence="3" id="KW-1185">Reference proteome</keyword>
<evidence type="ECO:0000313" key="2">
    <source>
        <dbReference type="EMBL" id="KYP33959.1"/>
    </source>
</evidence>
<accession>A0A151QUK9</accession>
<protein>
    <recommendedName>
        <fullName evidence="1">DUF4371 domain-containing protein</fullName>
    </recommendedName>
</protein>
<evidence type="ECO:0000313" key="3">
    <source>
        <dbReference type="Proteomes" id="UP000075243"/>
    </source>
</evidence>
<dbReference type="EMBL" id="KQ484723">
    <property type="protein sequence ID" value="KYP33959.1"/>
    <property type="molecule type" value="Genomic_DNA"/>
</dbReference>
<name>A0A151QUK9_CAJCA</name>
<dbReference type="OMA" id="ENWFIEY"/>
<reference evidence="2" key="1">
    <citation type="journal article" date="2012" name="Nat. Biotechnol.">
        <title>Draft genome sequence of pigeonpea (Cajanus cajan), an orphan legume crop of resource-poor farmers.</title>
        <authorList>
            <person name="Varshney R.K."/>
            <person name="Chen W."/>
            <person name="Li Y."/>
            <person name="Bharti A.K."/>
            <person name="Saxena R.K."/>
            <person name="Schlueter J.A."/>
            <person name="Donoghue M.T."/>
            <person name="Azam S."/>
            <person name="Fan G."/>
            <person name="Whaley A.M."/>
            <person name="Farmer A.D."/>
            <person name="Sheridan J."/>
            <person name="Iwata A."/>
            <person name="Tuteja R."/>
            <person name="Penmetsa R.V."/>
            <person name="Wu W."/>
            <person name="Upadhyaya H.D."/>
            <person name="Yang S.P."/>
            <person name="Shah T."/>
            <person name="Saxena K.B."/>
            <person name="Michael T."/>
            <person name="McCombie W.R."/>
            <person name="Yang B."/>
            <person name="Zhang G."/>
            <person name="Yang H."/>
            <person name="Wang J."/>
            <person name="Spillane C."/>
            <person name="Cook D.R."/>
            <person name="May G.D."/>
            <person name="Xu X."/>
            <person name="Jackson S.A."/>
        </authorList>
    </citation>
    <scope>NUCLEOTIDE SEQUENCE [LARGE SCALE GENOMIC DNA]</scope>
</reference>
<proteinExistence type="predicted"/>
<dbReference type="PANTHER" id="PTHR45749">
    <property type="match status" value="1"/>
</dbReference>
<dbReference type="AlphaFoldDB" id="A0A151QUK9"/>
<dbReference type="InterPro" id="IPR025398">
    <property type="entry name" value="DUF4371"/>
</dbReference>
<dbReference type="Gramene" id="C.cajan_40283.t">
    <property type="protein sequence ID" value="C.cajan_40283.t"/>
    <property type="gene ID" value="C.cajan_40283"/>
</dbReference>
<dbReference type="Pfam" id="PF14291">
    <property type="entry name" value="DUF4371"/>
    <property type="match status" value="1"/>
</dbReference>
<dbReference type="Proteomes" id="UP000075243">
    <property type="component" value="Unassembled WGS sequence"/>
</dbReference>
<dbReference type="PANTHER" id="PTHR45749:SF36">
    <property type="entry name" value="ZINC FINGER MYM-TYPE PROTEIN 1-LIKE"/>
    <property type="match status" value="1"/>
</dbReference>
<gene>
    <name evidence="2" type="ORF">KK1_045144</name>
</gene>